<proteinExistence type="predicted"/>
<gene>
    <name evidence="2" type="ORF">Sangu_2484400</name>
</gene>
<accession>A0AAW2ILR6</accession>
<protein>
    <submittedName>
        <fullName evidence="2">Uncharacterized protein</fullName>
    </submittedName>
</protein>
<evidence type="ECO:0000313" key="2">
    <source>
        <dbReference type="EMBL" id="KAL0282648.1"/>
    </source>
</evidence>
<evidence type="ECO:0000256" key="1">
    <source>
        <dbReference type="SAM" id="MobiDB-lite"/>
    </source>
</evidence>
<name>A0AAW2ILR6_9LAMI</name>
<feature type="region of interest" description="Disordered" evidence="1">
    <location>
        <begin position="1"/>
        <end position="37"/>
    </location>
</feature>
<reference evidence="2" key="2">
    <citation type="journal article" date="2024" name="Plant">
        <title>Genomic evolution and insights into agronomic trait innovations of Sesamum species.</title>
        <authorList>
            <person name="Miao H."/>
            <person name="Wang L."/>
            <person name="Qu L."/>
            <person name="Liu H."/>
            <person name="Sun Y."/>
            <person name="Le M."/>
            <person name="Wang Q."/>
            <person name="Wei S."/>
            <person name="Zheng Y."/>
            <person name="Lin W."/>
            <person name="Duan Y."/>
            <person name="Cao H."/>
            <person name="Xiong S."/>
            <person name="Wang X."/>
            <person name="Wei L."/>
            <person name="Li C."/>
            <person name="Ma Q."/>
            <person name="Ju M."/>
            <person name="Zhao R."/>
            <person name="Li G."/>
            <person name="Mu C."/>
            <person name="Tian Q."/>
            <person name="Mei H."/>
            <person name="Zhang T."/>
            <person name="Gao T."/>
            <person name="Zhang H."/>
        </authorList>
    </citation>
    <scope>NUCLEOTIDE SEQUENCE</scope>
    <source>
        <strain evidence="2">G01</strain>
    </source>
</reference>
<dbReference type="PANTHER" id="PTHR47375:SF1">
    <property type="entry name" value="GB|AAF34833.1"/>
    <property type="match status" value="1"/>
</dbReference>
<feature type="compositionally biased region" description="Basic and acidic residues" evidence="1">
    <location>
        <begin position="24"/>
        <end position="36"/>
    </location>
</feature>
<dbReference type="EMBL" id="JACGWK010001801">
    <property type="protein sequence ID" value="KAL0282648.1"/>
    <property type="molecule type" value="Genomic_DNA"/>
</dbReference>
<organism evidence="2">
    <name type="scientific">Sesamum angustifolium</name>
    <dbReference type="NCBI Taxonomy" id="2727405"/>
    <lineage>
        <taxon>Eukaryota</taxon>
        <taxon>Viridiplantae</taxon>
        <taxon>Streptophyta</taxon>
        <taxon>Embryophyta</taxon>
        <taxon>Tracheophyta</taxon>
        <taxon>Spermatophyta</taxon>
        <taxon>Magnoliopsida</taxon>
        <taxon>eudicotyledons</taxon>
        <taxon>Gunneridae</taxon>
        <taxon>Pentapetalae</taxon>
        <taxon>asterids</taxon>
        <taxon>lamiids</taxon>
        <taxon>Lamiales</taxon>
        <taxon>Pedaliaceae</taxon>
        <taxon>Sesamum</taxon>
    </lineage>
</organism>
<reference evidence="2" key="1">
    <citation type="submission" date="2020-06" db="EMBL/GenBank/DDBJ databases">
        <authorList>
            <person name="Li T."/>
            <person name="Hu X."/>
            <person name="Zhang T."/>
            <person name="Song X."/>
            <person name="Zhang H."/>
            <person name="Dai N."/>
            <person name="Sheng W."/>
            <person name="Hou X."/>
            <person name="Wei L."/>
        </authorList>
    </citation>
    <scope>NUCLEOTIDE SEQUENCE</scope>
    <source>
        <strain evidence="2">G01</strain>
        <tissue evidence="2">Leaf</tissue>
    </source>
</reference>
<dbReference type="InterPro" id="IPR044170">
    <property type="entry name" value="RSS3-like"/>
</dbReference>
<dbReference type="PANTHER" id="PTHR47375">
    <property type="entry name" value="GB|AAF34833.1"/>
    <property type="match status" value="1"/>
</dbReference>
<comment type="caution">
    <text evidence="2">The sequence shown here is derived from an EMBL/GenBank/DDBJ whole genome shotgun (WGS) entry which is preliminary data.</text>
</comment>
<dbReference type="AlphaFoldDB" id="A0AAW2ILR6"/>
<sequence>MDGKFKRSFTLPARMATSSSSTSLDHHGHNPGEYRNEAGMYSDVMETFLE</sequence>